<dbReference type="InterPro" id="IPR011701">
    <property type="entry name" value="MFS"/>
</dbReference>
<evidence type="ECO:0000259" key="7">
    <source>
        <dbReference type="PROSITE" id="PS50850"/>
    </source>
</evidence>
<name>A0A0U1MCF8_TALIS</name>
<feature type="transmembrane region" description="Helical" evidence="6">
    <location>
        <begin position="498"/>
        <end position="517"/>
    </location>
</feature>
<accession>A0A0U1MCF8</accession>
<protein>
    <submittedName>
        <fullName evidence="8">Putative HC-toxin efflux carrier TOXA</fullName>
    </submittedName>
</protein>
<dbReference type="Gene3D" id="1.20.1720.10">
    <property type="entry name" value="Multidrug resistance protein D"/>
    <property type="match status" value="1"/>
</dbReference>
<feature type="transmembrane region" description="Helical" evidence="6">
    <location>
        <begin position="297"/>
        <end position="315"/>
    </location>
</feature>
<dbReference type="InterPro" id="IPR036259">
    <property type="entry name" value="MFS_trans_sf"/>
</dbReference>
<dbReference type="FunFam" id="1.20.1720.10:FF:000012">
    <property type="entry name" value="MFS toxin efflux pump (AflT)"/>
    <property type="match status" value="1"/>
</dbReference>
<dbReference type="GO" id="GO:0005886">
    <property type="term" value="C:plasma membrane"/>
    <property type="evidence" value="ECO:0007669"/>
    <property type="project" value="TreeGrafter"/>
</dbReference>
<dbReference type="PANTHER" id="PTHR23501:SF49">
    <property type="entry name" value="MAJOR FACILITATOR SUPERFAMILY (MFS) PROFILE DOMAIN-CONTAINING PROTEIN"/>
    <property type="match status" value="1"/>
</dbReference>
<gene>
    <name evidence="8" type="ORF">PISL3812_09689</name>
</gene>
<feature type="compositionally biased region" description="Basic and acidic residues" evidence="5">
    <location>
        <begin position="44"/>
        <end position="72"/>
    </location>
</feature>
<sequence length="681" mass="73144">MSLDKSSSSTGASATDDSPPLSPVLESHEEESRLEDDEQFADALEDHTMADDIDEKKEESKRDSKRDSKIEDDFPPTIPNVKAQKEEPEMGETPVGIEDSQNANQLATTSKNETSPAQAPPAEDVDRMTRPEPLSTSVLLLVILGLCLAVLLVSLDRTIITTAIPAITNEFQSTSAVGWYGSAYLVTACALQPTYGRIYTLFNVKWTFLHSVALFELGSLICALAPNSTALIIGRAIAGWGSAGILTGAFVVIAFAVPLKKRPLYTAAIGMMYGAGAAAGPVLGGVFAGMVTWRWCFYFNLPVGSVTLFVIAFFFKRGNVPSHTKTLLQRIRQVDILGSTLILMSFTMLFLALEYNTDGYAWSSSLIIGLFCGFGVTLILFVVWQWYRQERALIVPEIIMRRTVAAACVLAFFIYAVLILHGYYLPIWFQAIKGTSTENSGVNMLAYVLPNAIFSLLTGVFITKVGYFTPPAIVGCAITVAGAGLISTLQPTTDTAKWAGFVCLVAAGIGMAIQQSFTAVQSVLRFDQIPIATAAVTCFQSLGGAVFISIGNSILANELRSASKANELPGVDIGAVLSAGATQFRSTIPKDSLPVMIAVYNTALQKVFIAAIPLAGIAFASTLLMEWRSVRVSSRPNSNTSDEANNAPVLPDVEVETRISPISTRIFKPITSRGSSRGVGQ</sequence>
<feature type="transmembrane region" description="Helical" evidence="6">
    <location>
        <begin position="175"/>
        <end position="195"/>
    </location>
</feature>
<feature type="transmembrane region" description="Helical" evidence="6">
    <location>
        <begin position="232"/>
        <end position="257"/>
    </location>
</feature>
<evidence type="ECO:0000313" key="9">
    <source>
        <dbReference type="Proteomes" id="UP000054383"/>
    </source>
</evidence>
<dbReference type="GO" id="GO:0022857">
    <property type="term" value="F:transmembrane transporter activity"/>
    <property type="evidence" value="ECO:0007669"/>
    <property type="project" value="InterPro"/>
</dbReference>
<feature type="transmembrane region" description="Helical" evidence="6">
    <location>
        <begin position="359"/>
        <end position="384"/>
    </location>
</feature>
<feature type="transmembrane region" description="Helical" evidence="6">
    <location>
        <begin position="207"/>
        <end position="226"/>
    </location>
</feature>
<reference evidence="8 9" key="1">
    <citation type="submission" date="2015-04" db="EMBL/GenBank/DDBJ databases">
        <authorList>
            <person name="Syromyatnikov M.Y."/>
            <person name="Popov V.N."/>
        </authorList>
    </citation>
    <scope>NUCLEOTIDE SEQUENCE [LARGE SCALE GENOMIC DNA]</scope>
    <source>
        <strain evidence="8">WF-38-12</strain>
    </source>
</reference>
<evidence type="ECO:0000256" key="4">
    <source>
        <dbReference type="ARBA" id="ARBA00023136"/>
    </source>
</evidence>
<dbReference type="OMA" id="FGMSIQQ"/>
<dbReference type="OrthoDB" id="10021397at2759"/>
<feature type="transmembrane region" description="Helical" evidence="6">
    <location>
        <begin position="467"/>
        <end position="486"/>
    </location>
</feature>
<dbReference type="InterPro" id="IPR020846">
    <property type="entry name" value="MFS_dom"/>
</dbReference>
<evidence type="ECO:0000256" key="3">
    <source>
        <dbReference type="ARBA" id="ARBA00022989"/>
    </source>
</evidence>
<feature type="domain" description="Major facilitator superfamily (MFS) profile" evidence="7">
    <location>
        <begin position="142"/>
        <end position="628"/>
    </location>
</feature>
<feature type="transmembrane region" description="Helical" evidence="6">
    <location>
        <begin position="529"/>
        <end position="550"/>
    </location>
</feature>
<dbReference type="Pfam" id="PF07690">
    <property type="entry name" value="MFS_1"/>
    <property type="match status" value="1"/>
</dbReference>
<keyword evidence="9" id="KW-1185">Reference proteome</keyword>
<dbReference type="EMBL" id="CVMT01000013">
    <property type="protein sequence ID" value="CRG92626.1"/>
    <property type="molecule type" value="Genomic_DNA"/>
</dbReference>
<proteinExistence type="predicted"/>
<dbReference type="FunFam" id="1.20.1250.20:FF:000196">
    <property type="entry name" value="MFS toxin efflux pump (AflT)"/>
    <property type="match status" value="1"/>
</dbReference>
<dbReference type="Proteomes" id="UP000054383">
    <property type="component" value="Unassembled WGS sequence"/>
</dbReference>
<keyword evidence="4 6" id="KW-0472">Membrane</keyword>
<keyword evidence="2 6" id="KW-0812">Transmembrane</keyword>
<evidence type="ECO:0000256" key="2">
    <source>
        <dbReference type="ARBA" id="ARBA00022692"/>
    </source>
</evidence>
<feature type="transmembrane region" description="Helical" evidence="6">
    <location>
        <begin position="444"/>
        <end position="462"/>
    </location>
</feature>
<dbReference type="PROSITE" id="PS50850">
    <property type="entry name" value="MFS"/>
    <property type="match status" value="1"/>
</dbReference>
<dbReference type="CDD" id="cd17502">
    <property type="entry name" value="MFS_Azr1_MDR_like"/>
    <property type="match status" value="1"/>
</dbReference>
<dbReference type="PANTHER" id="PTHR23501">
    <property type="entry name" value="MAJOR FACILITATOR SUPERFAMILY"/>
    <property type="match status" value="1"/>
</dbReference>
<evidence type="ECO:0000256" key="6">
    <source>
        <dbReference type="SAM" id="Phobius"/>
    </source>
</evidence>
<dbReference type="SUPFAM" id="SSF103473">
    <property type="entry name" value="MFS general substrate transporter"/>
    <property type="match status" value="1"/>
</dbReference>
<feature type="transmembrane region" description="Helical" evidence="6">
    <location>
        <begin position="336"/>
        <end position="353"/>
    </location>
</feature>
<dbReference type="PRINTS" id="PR01036">
    <property type="entry name" value="TCRTETB"/>
</dbReference>
<feature type="compositionally biased region" description="Polar residues" evidence="5">
    <location>
        <begin position="99"/>
        <end position="117"/>
    </location>
</feature>
<organism evidence="8 9">
    <name type="scientific">Talaromyces islandicus</name>
    <name type="common">Penicillium islandicum</name>
    <dbReference type="NCBI Taxonomy" id="28573"/>
    <lineage>
        <taxon>Eukaryota</taxon>
        <taxon>Fungi</taxon>
        <taxon>Dikarya</taxon>
        <taxon>Ascomycota</taxon>
        <taxon>Pezizomycotina</taxon>
        <taxon>Eurotiomycetes</taxon>
        <taxon>Eurotiomycetidae</taxon>
        <taxon>Eurotiales</taxon>
        <taxon>Trichocomaceae</taxon>
        <taxon>Talaromyces</taxon>
        <taxon>Talaromyces sect. Islandici</taxon>
    </lineage>
</organism>
<evidence type="ECO:0000313" key="8">
    <source>
        <dbReference type="EMBL" id="CRG92626.1"/>
    </source>
</evidence>
<feature type="transmembrane region" description="Helical" evidence="6">
    <location>
        <begin position="264"/>
        <end position="291"/>
    </location>
</feature>
<feature type="region of interest" description="Disordered" evidence="5">
    <location>
        <begin position="1"/>
        <end position="129"/>
    </location>
</feature>
<feature type="transmembrane region" description="Helical" evidence="6">
    <location>
        <begin position="603"/>
        <end position="625"/>
    </location>
</feature>
<dbReference type="Gene3D" id="1.20.1250.20">
    <property type="entry name" value="MFS general substrate transporter like domains"/>
    <property type="match status" value="1"/>
</dbReference>
<evidence type="ECO:0000256" key="5">
    <source>
        <dbReference type="SAM" id="MobiDB-lite"/>
    </source>
</evidence>
<evidence type="ECO:0000256" key="1">
    <source>
        <dbReference type="ARBA" id="ARBA00004141"/>
    </source>
</evidence>
<feature type="transmembrane region" description="Helical" evidence="6">
    <location>
        <begin position="404"/>
        <end position="424"/>
    </location>
</feature>
<keyword evidence="3 6" id="KW-1133">Transmembrane helix</keyword>
<dbReference type="AlphaFoldDB" id="A0A0U1MCF8"/>
<feature type="transmembrane region" description="Helical" evidence="6">
    <location>
        <begin position="137"/>
        <end position="155"/>
    </location>
</feature>
<feature type="compositionally biased region" description="Low complexity" evidence="5">
    <location>
        <begin position="1"/>
        <end position="18"/>
    </location>
</feature>
<comment type="subcellular location">
    <subcellularLocation>
        <location evidence="1">Membrane</location>
        <topology evidence="1">Multi-pass membrane protein</topology>
    </subcellularLocation>
</comment>